<organism evidence="1 2">
    <name type="scientific">Desulfovibrio desulfuricans</name>
    <dbReference type="NCBI Taxonomy" id="876"/>
    <lineage>
        <taxon>Bacteria</taxon>
        <taxon>Pseudomonadati</taxon>
        <taxon>Thermodesulfobacteriota</taxon>
        <taxon>Desulfovibrionia</taxon>
        <taxon>Desulfovibrionales</taxon>
        <taxon>Desulfovibrionaceae</taxon>
        <taxon>Desulfovibrio</taxon>
    </lineage>
</organism>
<dbReference type="Proteomes" id="UP000297065">
    <property type="component" value="Chromosome"/>
</dbReference>
<dbReference type="InterPro" id="IPR002591">
    <property type="entry name" value="Phosphodiest/P_Trfase"/>
</dbReference>
<dbReference type="AlphaFoldDB" id="A0A4P7UKV6"/>
<dbReference type="InterPro" id="IPR017850">
    <property type="entry name" value="Alkaline_phosphatase_core_sf"/>
</dbReference>
<evidence type="ECO:0000313" key="2">
    <source>
        <dbReference type="Proteomes" id="UP000297065"/>
    </source>
</evidence>
<dbReference type="Gene3D" id="3.40.720.10">
    <property type="entry name" value="Alkaline Phosphatase, subunit A"/>
    <property type="match status" value="1"/>
</dbReference>
<evidence type="ECO:0000313" key="1">
    <source>
        <dbReference type="EMBL" id="QCC85251.1"/>
    </source>
</evidence>
<protein>
    <submittedName>
        <fullName evidence="1">Alkaline phosphatase family protein</fullName>
    </submittedName>
</protein>
<dbReference type="EMBL" id="CP036295">
    <property type="protein sequence ID" value="QCC85251.1"/>
    <property type="molecule type" value="Genomic_DNA"/>
</dbReference>
<accession>A0A4P7UKV6</accession>
<dbReference type="RefSeq" id="WP_136399431.1">
    <property type="nucleotide sequence ID" value="NZ_CP036295.1"/>
</dbReference>
<name>A0A4P7UKV6_DESDE</name>
<gene>
    <name evidence="1" type="ORF">DDIC_05055</name>
</gene>
<sequence length="255" mass="27879">MARVVFVLLDGLAAATARRCMSYMQSIEGAGKARYTELTGELPPLSRPIYVTLLSGLRPAQSGITHNDDSRPCPAPTIFSRAHDAGLTTAAAAYHWMSELCNAAPFEPGRDRHTDNPALPIAHGLFYRTDAYPDDELFHDAVSLRRRHDPHLLLVHSMGIDNAGHLYGANSREYRDAARRADGLLARWLPEWLTAGYAVLVTSDHGMDDDGSHNDVSEAARRVPLWLAGDGWNNTPLPQDQTCIAELVCTALGLA</sequence>
<proteinExistence type="predicted"/>
<dbReference type="Pfam" id="PF01663">
    <property type="entry name" value="Phosphodiest"/>
    <property type="match status" value="1"/>
</dbReference>
<reference evidence="1 2" key="1">
    <citation type="submission" date="2019-02" db="EMBL/GenBank/DDBJ databases">
        <title>Complete Genome Sequence of Desulfovibrio desulfuricans IC1, a Sulfonate Utilizing Anaerobe.</title>
        <authorList>
            <person name="Day L.A."/>
            <person name="De Leon K.B."/>
            <person name="Wall J.D."/>
        </authorList>
    </citation>
    <scope>NUCLEOTIDE SEQUENCE [LARGE SCALE GENOMIC DNA]</scope>
    <source>
        <strain evidence="1 2">IC1</strain>
    </source>
</reference>
<dbReference type="PANTHER" id="PTHR10151">
    <property type="entry name" value="ECTONUCLEOTIDE PYROPHOSPHATASE/PHOSPHODIESTERASE"/>
    <property type="match status" value="1"/>
</dbReference>
<dbReference type="GO" id="GO:0016787">
    <property type="term" value="F:hydrolase activity"/>
    <property type="evidence" value="ECO:0007669"/>
    <property type="project" value="UniProtKB-ARBA"/>
</dbReference>
<dbReference type="SUPFAM" id="SSF53649">
    <property type="entry name" value="Alkaline phosphatase-like"/>
    <property type="match status" value="1"/>
</dbReference>
<dbReference type="OrthoDB" id="8580666at2"/>
<dbReference type="PANTHER" id="PTHR10151:SF120">
    <property type="entry name" value="BIS(5'-ADENOSYL)-TRIPHOSPHATASE"/>
    <property type="match status" value="1"/>
</dbReference>